<protein>
    <recommendedName>
        <fullName evidence="4">Rhs family protein</fullName>
    </recommendedName>
</protein>
<organism evidence="2 3">
    <name type="scientific">Photorhabdus heterorhabditis</name>
    <dbReference type="NCBI Taxonomy" id="880156"/>
    <lineage>
        <taxon>Bacteria</taxon>
        <taxon>Pseudomonadati</taxon>
        <taxon>Pseudomonadota</taxon>
        <taxon>Gammaproteobacteria</taxon>
        <taxon>Enterobacterales</taxon>
        <taxon>Morganellaceae</taxon>
        <taxon>Photorhabdus</taxon>
    </lineage>
</organism>
<dbReference type="InterPro" id="IPR032869">
    <property type="entry name" value="WHH_dom_containing"/>
</dbReference>
<dbReference type="Proteomes" id="UP000322184">
    <property type="component" value="Unassembled WGS sequence"/>
</dbReference>
<name>A0A5B0W3G4_9GAMM</name>
<dbReference type="Pfam" id="PF14414">
    <property type="entry name" value="WHH"/>
    <property type="match status" value="1"/>
</dbReference>
<evidence type="ECO:0008006" key="4">
    <source>
        <dbReference type="Google" id="ProtNLM"/>
    </source>
</evidence>
<accession>A0A5B0W3G4</accession>
<sequence>MSWIDPWGLYKGEGQRSLGKYHVFHEHTLNSSEYQLSDGQHFKRGNQSVYERMQRDPAFRREMQTKYPGVVEHVQPNSRGNFSRYSPPNMTWHHENTSEKLSLVDYNDHKSYHKIYHPDGSGGRKKWGSGDKCRR</sequence>
<dbReference type="EMBL" id="VTUW01000041">
    <property type="protein sequence ID" value="KAA1181272.1"/>
    <property type="molecule type" value="Genomic_DNA"/>
</dbReference>
<feature type="compositionally biased region" description="Polar residues" evidence="1">
    <location>
        <begin position="75"/>
        <end position="89"/>
    </location>
</feature>
<reference evidence="2 3" key="1">
    <citation type="submission" date="2019-09" db="EMBL/GenBank/DDBJ databases">
        <title>Whole genome sequence of Photorhabdus heterorhabditis strain ETL (Enterobacteriales: Enterobacteriaceae) a bacterial symbiont of Heterorhabditis zealandica strain ETL (Rhabditida: Heterorhabditidae).</title>
        <authorList>
            <person name="Lulamba T.E."/>
            <person name="Serepa-Dlamini M.H."/>
        </authorList>
    </citation>
    <scope>NUCLEOTIDE SEQUENCE [LARGE SCALE GENOMIC DNA]</scope>
    <source>
        <strain evidence="2 3">ETL</strain>
    </source>
</reference>
<evidence type="ECO:0000313" key="3">
    <source>
        <dbReference type="Proteomes" id="UP000322184"/>
    </source>
</evidence>
<comment type="caution">
    <text evidence="2">The sequence shown here is derived from an EMBL/GenBank/DDBJ whole genome shotgun (WGS) entry which is preliminary data.</text>
</comment>
<feature type="region of interest" description="Disordered" evidence="1">
    <location>
        <begin position="73"/>
        <end position="93"/>
    </location>
</feature>
<evidence type="ECO:0000313" key="2">
    <source>
        <dbReference type="EMBL" id="KAA1181272.1"/>
    </source>
</evidence>
<gene>
    <name evidence="2" type="ORF">F0L16_17375</name>
</gene>
<dbReference type="AlphaFoldDB" id="A0A5B0W3G4"/>
<evidence type="ECO:0000256" key="1">
    <source>
        <dbReference type="SAM" id="MobiDB-lite"/>
    </source>
</evidence>
<proteinExistence type="predicted"/>